<keyword evidence="1" id="KW-1133">Transmembrane helix</keyword>
<evidence type="ECO:0000313" key="3">
    <source>
        <dbReference type="Proteomes" id="UP000800235"/>
    </source>
</evidence>
<dbReference type="Proteomes" id="UP000800235">
    <property type="component" value="Unassembled WGS sequence"/>
</dbReference>
<feature type="transmembrane region" description="Helical" evidence="1">
    <location>
        <begin position="54"/>
        <end position="72"/>
    </location>
</feature>
<feature type="transmembrane region" description="Helical" evidence="1">
    <location>
        <begin position="171"/>
        <end position="193"/>
    </location>
</feature>
<comment type="caution">
    <text evidence="2">The sequence shown here is derived from an EMBL/GenBank/DDBJ whole genome shotgun (WGS) entry which is preliminary data.</text>
</comment>
<proteinExistence type="predicted"/>
<gene>
    <name evidence="2" type="ORF">EJ08DRAFT_683407</name>
</gene>
<sequence length="236" mass="26486">MVVMIPSSDTSLFPLTMSSFADFRRVLKSDENGADPPPYWDKHRGFFSPLKTNIYQLSSLFSLVIALCLLVPQSPQLAAGSSGCGVDQVDAIALAFIGMATRVHFSVLTIDILATFKRILPQYKLHPVFLHPVFLIIMDTCLLFCLLGWGINVALSRSCSSNRLSHKYSAFMILSGLLQIILLCFHCMEGYVWRQPKVAKPIEIPLRVVESYYGGHGNDPFVDCEDMECRYMSQKH</sequence>
<name>A0A9P4TTP7_9PEZI</name>
<keyword evidence="1" id="KW-0812">Transmembrane</keyword>
<keyword evidence="3" id="KW-1185">Reference proteome</keyword>
<dbReference type="EMBL" id="MU007111">
    <property type="protein sequence ID" value="KAF2420320.1"/>
    <property type="molecule type" value="Genomic_DNA"/>
</dbReference>
<keyword evidence="1" id="KW-0472">Membrane</keyword>
<feature type="transmembrane region" description="Helical" evidence="1">
    <location>
        <begin position="128"/>
        <end position="151"/>
    </location>
</feature>
<feature type="transmembrane region" description="Helical" evidence="1">
    <location>
        <begin position="92"/>
        <end position="116"/>
    </location>
</feature>
<evidence type="ECO:0000313" key="2">
    <source>
        <dbReference type="EMBL" id="KAF2420320.1"/>
    </source>
</evidence>
<protein>
    <submittedName>
        <fullName evidence="2">Uncharacterized protein</fullName>
    </submittedName>
</protein>
<dbReference type="AlphaFoldDB" id="A0A9P4TTP7"/>
<reference evidence="2" key="1">
    <citation type="journal article" date="2020" name="Stud. Mycol.">
        <title>101 Dothideomycetes genomes: a test case for predicting lifestyles and emergence of pathogens.</title>
        <authorList>
            <person name="Haridas S."/>
            <person name="Albert R."/>
            <person name="Binder M."/>
            <person name="Bloem J."/>
            <person name="Labutti K."/>
            <person name="Salamov A."/>
            <person name="Andreopoulos B."/>
            <person name="Baker S."/>
            <person name="Barry K."/>
            <person name="Bills G."/>
            <person name="Bluhm B."/>
            <person name="Cannon C."/>
            <person name="Castanera R."/>
            <person name="Culley D."/>
            <person name="Daum C."/>
            <person name="Ezra D."/>
            <person name="Gonzalez J."/>
            <person name="Henrissat B."/>
            <person name="Kuo A."/>
            <person name="Liang C."/>
            <person name="Lipzen A."/>
            <person name="Lutzoni F."/>
            <person name="Magnuson J."/>
            <person name="Mondo S."/>
            <person name="Nolan M."/>
            <person name="Ohm R."/>
            <person name="Pangilinan J."/>
            <person name="Park H.-J."/>
            <person name="Ramirez L."/>
            <person name="Alfaro M."/>
            <person name="Sun H."/>
            <person name="Tritt A."/>
            <person name="Yoshinaga Y."/>
            <person name="Zwiers L.-H."/>
            <person name="Turgeon B."/>
            <person name="Goodwin S."/>
            <person name="Spatafora J."/>
            <person name="Crous P."/>
            <person name="Grigoriev I."/>
        </authorList>
    </citation>
    <scope>NUCLEOTIDE SEQUENCE</scope>
    <source>
        <strain evidence="2">CBS 130266</strain>
    </source>
</reference>
<organism evidence="2 3">
    <name type="scientific">Tothia fuscella</name>
    <dbReference type="NCBI Taxonomy" id="1048955"/>
    <lineage>
        <taxon>Eukaryota</taxon>
        <taxon>Fungi</taxon>
        <taxon>Dikarya</taxon>
        <taxon>Ascomycota</taxon>
        <taxon>Pezizomycotina</taxon>
        <taxon>Dothideomycetes</taxon>
        <taxon>Pleosporomycetidae</taxon>
        <taxon>Venturiales</taxon>
        <taxon>Cylindrosympodiaceae</taxon>
        <taxon>Tothia</taxon>
    </lineage>
</organism>
<accession>A0A9P4TTP7</accession>
<evidence type="ECO:0000256" key="1">
    <source>
        <dbReference type="SAM" id="Phobius"/>
    </source>
</evidence>